<dbReference type="SMR" id="B8EQE9"/>
<evidence type="ECO:0000259" key="10">
    <source>
        <dbReference type="SMART" id="SM01002"/>
    </source>
</evidence>
<dbReference type="CDD" id="cd05304">
    <property type="entry name" value="Rubrum_tdh"/>
    <property type="match status" value="1"/>
</dbReference>
<keyword evidence="3 8" id="KW-0547">Nucleotide-binding</keyword>
<dbReference type="SUPFAM" id="SSF52283">
    <property type="entry name" value="Formate/glycerate dehydrogenase catalytic domain-like"/>
    <property type="match status" value="1"/>
</dbReference>
<dbReference type="HOGENOM" id="CLU_003376_2_1_5"/>
<dbReference type="OrthoDB" id="9804592at2"/>
<evidence type="ECO:0000256" key="2">
    <source>
        <dbReference type="ARBA" id="ARBA00005689"/>
    </source>
</evidence>
<feature type="compositionally biased region" description="Low complexity" evidence="9">
    <location>
        <begin position="376"/>
        <end position="413"/>
    </location>
</feature>
<name>B8EQE9_METSB</name>
<evidence type="ECO:0000259" key="11">
    <source>
        <dbReference type="SMART" id="SM01003"/>
    </source>
</evidence>
<dbReference type="GO" id="GO:0008750">
    <property type="term" value="F:proton-translocating NAD(P)+ transhydrogenase activity"/>
    <property type="evidence" value="ECO:0007669"/>
    <property type="project" value="UniProtKB-EC"/>
</dbReference>
<evidence type="ECO:0000256" key="9">
    <source>
        <dbReference type="SAM" id="MobiDB-lite"/>
    </source>
</evidence>
<dbReference type="RefSeq" id="WP_012592231.1">
    <property type="nucleotide sequence ID" value="NC_011666.1"/>
</dbReference>
<feature type="domain" description="Alanine dehydrogenase/pyridine nucleotide transhydrogenase NAD(H)-binding" evidence="10">
    <location>
        <begin position="148"/>
        <end position="315"/>
    </location>
</feature>
<feature type="domain" description="Alanine dehydrogenase/pyridine nucleotide transhydrogenase N-terminal" evidence="11">
    <location>
        <begin position="4"/>
        <end position="139"/>
    </location>
</feature>
<dbReference type="STRING" id="395965.Msil_3255"/>
<evidence type="ECO:0000313" key="13">
    <source>
        <dbReference type="Proteomes" id="UP000002257"/>
    </source>
</evidence>
<dbReference type="InterPro" id="IPR007698">
    <property type="entry name" value="AlaDH/PNT_NAD(H)-bd"/>
</dbReference>
<comment type="catalytic activity">
    <reaction evidence="7 8">
        <text>NAD(+) + NADPH + H(+)(in) = NADH + NADP(+) + H(+)(out)</text>
        <dbReference type="Rhea" id="RHEA:47992"/>
        <dbReference type="ChEBI" id="CHEBI:15378"/>
        <dbReference type="ChEBI" id="CHEBI:57540"/>
        <dbReference type="ChEBI" id="CHEBI:57783"/>
        <dbReference type="ChEBI" id="CHEBI:57945"/>
        <dbReference type="ChEBI" id="CHEBI:58349"/>
        <dbReference type="EC" id="7.1.1.1"/>
    </reaction>
</comment>
<dbReference type="EMBL" id="CP001280">
    <property type="protein sequence ID" value="ACK52162.1"/>
    <property type="molecule type" value="Genomic_DNA"/>
</dbReference>
<organism evidence="12 13">
    <name type="scientific">Methylocella silvestris (strain DSM 15510 / CIP 108128 / LMG 27833 / NCIMB 13906 / BL2)</name>
    <dbReference type="NCBI Taxonomy" id="395965"/>
    <lineage>
        <taxon>Bacteria</taxon>
        <taxon>Pseudomonadati</taxon>
        <taxon>Pseudomonadota</taxon>
        <taxon>Alphaproteobacteria</taxon>
        <taxon>Hyphomicrobiales</taxon>
        <taxon>Beijerinckiaceae</taxon>
        <taxon>Methylocella</taxon>
    </lineage>
</organism>
<keyword evidence="4 8" id="KW-0521">NADP</keyword>
<proteinExistence type="inferred from homology"/>
<dbReference type="Gene3D" id="3.40.50.720">
    <property type="entry name" value="NAD(P)-binding Rossmann-like Domain"/>
    <property type="match status" value="2"/>
</dbReference>
<dbReference type="PIRSF" id="PIRSF000203">
    <property type="entry name" value="NADP_transhydrogenase_alpha"/>
    <property type="match status" value="1"/>
</dbReference>
<keyword evidence="13" id="KW-1185">Reference proteome</keyword>
<evidence type="ECO:0000313" key="12">
    <source>
        <dbReference type="EMBL" id="ACK52162.1"/>
    </source>
</evidence>
<dbReference type="Pfam" id="PF05222">
    <property type="entry name" value="AlaDh_PNT_N"/>
    <property type="match status" value="1"/>
</dbReference>
<protein>
    <recommendedName>
        <fullName evidence="8">NAD(P) transhydrogenase subunit alpha</fullName>
        <ecNumber evidence="8">7.1.1.1</ecNumber>
    </recommendedName>
</protein>
<dbReference type="GO" id="GO:0005886">
    <property type="term" value="C:plasma membrane"/>
    <property type="evidence" value="ECO:0007669"/>
    <property type="project" value="TreeGrafter"/>
</dbReference>
<evidence type="ECO:0000256" key="4">
    <source>
        <dbReference type="ARBA" id="ARBA00022857"/>
    </source>
</evidence>
<dbReference type="NCBIfam" id="NF006942">
    <property type="entry name" value="PRK09424.1"/>
    <property type="match status" value="1"/>
</dbReference>
<dbReference type="InterPro" id="IPR026255">
    <property type="entry name" value="NADP_transhyd_a"/>
</dbReference>
<dbReference type="InterPro" id="IPR036291">
    <property type="entry name" value="NAD(P)-bd_dom_sf"/>
</dbReference>
<gene>
    <name evidence="12" type="ordered locus">Msil_3255</name>
</gene>
<evidence type="ECO:0000256" key="1">
    <source>
        <dbReference type="ARBA" id="ARBA00003943"/>
    </source>
</evidence>
<evidence type="ECO:0000256" key="8">
    <source>
        <dbReference type="PIRNR" id="PIRNR000203"/>
    </source>
</evidence>
<comment type="function">
    <text evidence="1 8">The transhydrogenation between NADH and NADP is coupled to respiration and ATP hydrolysis and functions as a proton pump across the membrane.</text>
</comment>
<evidence type="ECO:0000256" key="3">
    <source>
        <dbReference type="ARBA" id="ARBA00022741"/>
    </source>
</evidence>
<dbReference type="PANTHER" id="PTHR10160">
    <property type="entry name" value="NAD(P) TRANSHYDROGENASE"/>
    <property type="match status" value="1"/>
</dbReference>
<comment type="similarity">
    <text evidence="2 8">Belongs to the AlaDH/PNT family.</text>
</comment>
<keyword evidence="6 8" id="KW-0520">NAD</keyword>
<accession>B8EQE9</accession>
<dbReference type="SUPFAM" id="SSF51735">
    <property type="entry name" value="NAD(P)-binding Rossmann-fold domains"/>
    <property type="match status" value="1"/>
</dbReference>
<dbReference type="PANTHER" id="PTHR10160:SF19">
    <property type="entry name" value="PROTON-TRANSLOCATING NAD(P)(+) TRANSHYDROGENASE"/>
    <property type="match status" value="1"/>
</dbReference>
<dbReference type="eggNOG" id="COG3288">
    <property type="taxonomic scope" value="Bacteria"/>
</dbReference>
<dbReference type="SMART" id="SM01003">
    <property type="entry name" value="AlaDh_PNT_N"/>
    <property type="match status" value="1"/>
</dbReference>
<evidence type="ECO:0000256" key="6">
    <source>
        <dbReference type="ARBA" id="ARBA00023027"/>
    </source>
</evidence>
<keyword evidence="5 8" id="KW-1278">Translocase</keyword>
<evidence type="ECO:0000256" key="5">
    <source>
        <dbReference type="ARBA" id="ARBA00022967"/>
    </source>
</evidence>
<dbReference type="AlphaFoldDB" id="B8EQE9"/>
<dbReference type="GO" id="GO:0050661">
    <property type="term" value="F:NADP binding"/>
    <property type="evidence" value="ECO:0007669"/>
    <property type="project" value="TreeGrafter"/>
</dbReference>
<sequence>MRIAVQAETDPHESRVAATPETVKTFIGLGAEVAVETGAGRKSAIADDAYAAAGATIAPTAAAAAAGADVVLRVRRPAAAELAGVKPGAVVLAILDPYENLAALQSLAGAGVSAFAMELIPRITRAQSMDVLSSQANLAGYRAVIDAAASYDRAIPMMTTAAGSIQPARIFIMGVGVAGLQAIATARRIGGLVTATDVRPATKEQVLSLGAKFIAVEDEEFAAAETAAGYAKPMSPEYQAKQAELTASHIAKQDIVITTALIPGRKAPVLITAEMVASMQRGSIIIDLAVERGGNCELSRPGETVISDNGVKITGNLNVPGRVPASASALYARNLVNFLKPLIDKETHELAIDWDDEIIKATALTRDGALPHPNFQAPAPEPQTEAPAESRPVAEAQPPASENAAEPAAETPALVDDEPPQPGAEGPEPAAKPRQRSKSGRGSGQGKA</sequence>
<dbReference type="FunFam" id="3.40.50.720:FF:000188">
    <property type="entry name" value="NAD(P) transhydrogenase alpha subunit 1"/>
    <property type="match status" value="1"/>
</dbReference>
<dbReference type="KEGG" id="msl:Msil_3255"/>
<dbReference type="SMART" id="SM01002">
    <property type="entry name" value="AlaDh_PNT_C"/>
    <property type="match status" value="1"/>
</dbReference>
<dbReference type="Proteomes" id="UP000002257">
    <property type="component" value="Chromosome"/>
</dbReference>
<keyword evidence="12" id="KW-0560">Oxidoreductase</keyword>
<dbReference type="EC" id="7.1.1.1" evidence="8"/>
<dbReference type="GO" id="GO:0006740">
    <property type="term" value="P:NADPH regeneration"/>
    <property type="evidence" value="ECO:0007669"/>
    <property type="project" value="TreeGrafter"/>
</dbReference>
<reference evidence="12 13" key="1">
    <citation type="journal article" date="2010" name="J. Bacteriol.">
        <title>Complete genome sequence of the aerobic facultative methanotroph Methylocella silvestris BL2.</title>
        <authorList>
            <person name="Chen Y."/>
            <person name="Crombie A."/>
            <person name="Rahman M.T."/>
            <person name="Dedysh S.N."/>
            <person name="Liesack W."/>
            <person name="Stott M.B."/>
            <person name="Alam M."/>
            <person name="Theisen A.R."/>
            <person name="Murrell J.C."/>
            <person name="Dunfield P.F."/>
        </authorList>
    </citation>
    <scope>NUCLEOTIDE SEQUENCE [LARGE SCALE GENOMIC DNA]</scope>
    <source>
        <strain evidence="13">DSM 15510 / CIP 108128 / LMG 27833 / NCIMB 13906 / BL2</strain>
    </source>
</reference>
<dbReference type="InterPro" id="IPR007886">
    <property type="entry name" value="AlaDH/PNT_N"/>
</dbReference>
<evidence type="ECO:0000256" key="7">
    <source>
        <dbReference type="ARBA" id="ARBA00048202"/>
    </source>
</evidence>
<dbReference type="Pfam" id="PF01262">
    <property type="entry name" value="AlaDh_PNT_C"/>
    <property type="match status" value="1"/>
</dbReference>
<dbReference type="GO" id="GO:0016491">
    <property type="term" value="F:oxidoreductase activity"/>
    <property type="evidence" value="ECO:0007669"/>
    <property type="project" value="UniProtKB-KW"/>
</dbReference>
<feature type="region of interest" description="Disordered" evidence="9">
    <location>
        <begin position="369"/>
        <end position="448"/>
    </location>
</feature>